<dbReference type="SUPFAM" id="SSF56112">
    <property type="entry name" value="Protein kinase-like (PK-like)"/>
    <property type="match status" value="1"/>
</dbReference>
<dbReference type="Gene3D" id="3.30.200.20">
    <property type="entry name" value="Phosphorylase Kinase, domain 1"/>
    <property type="match status" value="1"/>
</dbReference>
<comment type="caution">
    <text evidence="1">The sequence shown here is derived from an EMBL/GenBank/DDBJ whole genome shotgun (WGS) entry which is preliminary data.</text>
</comment>
<dbReference type="Proteomes" id="UP000626109">
    <property type="component" value="Unassembled WGS sequence"/>
</dbReference>
<name>A0A813J8N6_POLGL</name>
<gene>
    <name evidence="1" type="ORF">PGLA2088_LOCUS17363</name>
</gene>
<evidence type="ECO:0000313" key="1">
    <source>
        <dbReference type="EMBL" id="CAE8670072.1"/>
    </source>
</evidence>
<evidence type="ECO:0008006" key="3">
    <source>
        <dbReference type="Google" id="ProtNLM"/>
    </source>
</evidence>
<protein>
    <recommendedName>
        <fullName evidence="3">Protein kinase domain-containing protein</fullName>
    </recommendedName>
</protein>
<evidence type="ECO:0000313" key="2">
    <source>
        <dbReference type="Proteomes" id="UP000626109"/>
    </source>
</evidence>
<proteinExistence type="predicted"/>
<dbReference type="AlphaFoldDB" id="A0A813J8N6"/>
<feature type="non-terminal residue" evidence="1">
    <location>
        <position position="1"/>
    </location>
</feature>
<reference evidence="1" key="1">
    <citation type="submission" date="2021-02" db="EMBL/GenBank/DDBJ databases">
        <authorList>
            <person name="Dougan E. K."/>
            <person name="Rhodes N."/>
            <person name="Thang M."/>
            <person name="Chan C."/>
        </authorList>
    </citation>
    <scope>NUCLEOTIDE SEQUENCE</scope>
</reference>
<organism evidence="1 2">
    <name type="scientific">Polarella glacialis</name>
    <name type="common">Dinoflagellate</name>
    <dbReference type="NCBI Taxonomy" id="89957"/>
    <lineage>
        <taxon>Eukaryota</taxon>
        <taxon>Sar</taxon>
        <taxon>Alveolata</taxon>
        <taxon>Dinophyceae</taxon>
        <taxon>Suessiales</taxon>
        <taxon>Suessiaceae</taxon>
        <taxon>Polarella</taxon>
    </lineage>
</organism>
<dbReference type="InterPro" id="IPR011009">
    <property type="entry name" value="Kinase-like_dom_sf"/>
</dbReference>
<sequence length="200" mass="20701">DSARPSLQIQVPLSSRGTPGRKAMVSIAVTGASGSMVNTSIQSLEPEAEPGASTQQAGTAQSKAATAAILAAAAAAAAGYCNTRATSSTASLAMAAAAAAAAFEGGQCQYTMGDQDRRFFGEPEETLHSANLLAPRGDDHQFRVLLLPSQVISWSDLQIEYQINEGSFGEVFLARYRGEEVSVKRCKLGLGPSSNAAMTT</sequence>
<dbReference type="EMBL" id="CAJNNW010022986">
    <property type="protein sequence ID" value="CAE8670072.1"/>
    <property type="molecule type" value="Genomic_DNA"/>
</dbReference>
<feature type="non-terminal residue" evidence="1">
    <location>
        <position position="200"/>
    </location>
</feature>
<accession>A0A813J8N6</accession>